<dbReference type="InterPro" id="IPR025165">
    <property type="entry name" value="DUF4100"/>
</dbReference>
<feature type="region of interest" description="Disordered" evidence="1">
    <location>
        <begin position="56"/>
        <end position="82"/>
    </location>
</feature>
<dbReference type="OrthoDB" id="5535068at2759"/>
<feature type="compositionally biased region" description="Pro residues" evidence="1">
    <location>
        <begin position="165"/>
        <end position="188"/>
    </location>
</feature>
<dbReference type="InterPro" id="IPR021109">
    <property type="entry name" value="Peptidase_aspartic_dom_sf"/>
</dbReference>
<keyword evidence="4" id="KW-1185">Reference proteome</keyword>
<dbReference type="Pfam" id="PF13352">
    <property type="entry name" value="DUF4100"/>
    <property type="match status" value="1"/>
</dbReference>
<dbReference type="CDD" id="cd00303">
    <property type="entry name" value="retropepsin_like"/>
    <property type="match status" value="1"/>
</dbReference>
<feature type="region of interest" description="Disordered" evidence="1">
    <location>
        <begin position="114"/>
        <end position="197"/>
    </location>
</feature>
<protein>
    <recommendedName>
        <fullName evidence="2">DUF4100 domain-containing protein</fullName>
    </recommendedName>
</protein>
<dbReference type="Pfam" id="PF13650">
    <property type="entry name" value="Asp_protease_2"/>
    <property type="match status" value="1"/>
</dbReference>
<feature type="domain" description="DUF4100" evidence="2">
    <location>
        <begin position="25"/>
        <end position="287"/>
    </location>
</feature>
<dbReference type="Proteomes" id="UP000559256">
    <property type="component" value="Unassembled WGS sequence"/>
</dbReference>
<reference evidence="3 4" key="1">
    <citation type="journal article" date="2020" name="ISME J.">
        <title>Uncovering the hidden diversity of litter-decomposition mechanisms in mushroom-forming fungi.</title>
        <authorList>
            <person name="Floudas D."/>
            <person name="Bentzer J."/>
            <person name="Ahren D."/>
            <person name="Johansson T."/>
            <person name="Persson P."/>
            <person name="Tunlid A."/>
        </authorList>
    </citation>
    <scope>NUCLEOTIDE SEQUENCE [LARGE SCALE GENOMIC DNA]</scope>
    <source>
        <strain evidence="3 4">CBS 291.85</strain>
    </source>
</reference>
<name>A0A8H5F074_9AGAR</name>
<dbReference type="SUPFAM" id="SSF50630">
    <property type="entry name" value="Acid proteases"/>
    <property type="match status" value="1"/>
</dbReference>
<proteinExistence type="predicted"/>
<dbReference type="AlphaFoldDB" id="A0A8H5F074"/>
<dbReference type="Gene3D" id="2.40.70.10">
    <property type="entry name" value="Acid Proteases"/>
    <property type="match status" value="1"/>
</dbReference>
<evidence type="ECO:0000256" key="1">
    <source>
        <dbReference type="SAM" id="MobiDB-lite"/>
    </source>
</evidence>
<organism evidence="3 4">
    <name type="scientific">Tetrapyrgos nigripes</name>
    <dbReference type="NCBI Taxonomy" id="182062"/>
    <lineage>
        <taxon>Eukaryota</taxon>
        <taxon>Fungi</taxon>
        <taxon>Dikarya</taxon>
        <taxon>Basidiomycota</taxon>
        <taxon>Agaricomycotina</taxon>
        <taxon>Agaricomycetes</taxon>
        <taxon>Agaricomycetidae</taxon>
        <taxon>Agaricales</taxon>
        <taxon>Marasmiineae</taxon>
        <taxon>Marasmiaceae</taxon>
        <taxon>Tetrapyrgos</taxon>
    </lineage>
</organism>
<feature type="compositionally biased region" description="Polar residues" evidence="1">
    <location>
        <begin position="56"/>
        <end position="66"/>
    </location>
</feature>
<evidence type="ECO:0000259" key="2">
    <source>
        <dbReference type="Pfam" id="PF13352"/>
    </source>
</evidence>
<evidence type="ECO:0000313" key="3">
    <source>
        <dbReference type="EMBL" id="KAF5319075.1"/>
    </source>
</evidence>
<accession>A0A8H5F074</accession>
<gene>
    <name evidence="3" type="ORF">D9758_019120</name>
</gene>
<comment type="caution">
    <text evidence="3">The sequence shown here is derived from an EMBL/GenBank/DDBJ whole genome shotgun (WGS) entry which is preliminary data.</text>
</comment>
<dbReference type="EMBL" id="JAACJM010000435">
    <property type="protein sequence ID" value="KAF5319075.1"/>
    <property type="molecule type" value="Genomic_DNA"/>
</dbReference>
<sequence length="503" mass="56214">MHPKYCPETALLIRDNLIIQDAATNRYLLPNRDSLPCTPYGFNGGVAQYLRSLANVPQNSNTNNDGNSRDLPPHMAGSRNSHSMGLVFDHQDVLSDAFAVRSLGPTSYSSFQATHSDEDFPAYPTTCSQKTNNRFDPTKRPEELQLTSTLRPQESRGPRQNQPPQNNPHPSAQPNPAPVPARQPPQSPPKRDVNIPPLTNLINRQEGQQELKNKDVHMREAPTSTQLKDPAYHFTSTLSEQAELQKIYEYIMKHKILLSIGQILGSSPQLQKIFTENTCTKCEYNSKEAEYSVNFSSSPSFSSPMSSLHVGNPEQLADFLLHYSNAVVMDRGKFYSMSTGKKDVSIGGKTFMAMIDSGSELNLMSREILEMMGLPVNYEGTRWSLRGVHGHAEPLQGVVTDAPIMIGKHEFPHHIFIANNDLDKQDIILGQPFLHHFAARLDYGNRSGKAKLFLWADGLKKGLPSVGILITDPDDKRNTAKIDRCSHVSKIEDYSKVPYTEDF</sequence>
<feature type="compositionally biased region" description="Polar residues" evidence="1">
    <location>
        <begin position="125"/>
        <end position="135"/>
    </location>
</feature>
<evidence type="ECO:0000313" key="4">
    <source>
        <dbReference type="Proteomes" id="UP000559256"/>
    </source>
</evidence>